<dbReference type="EMBL" id="UZAH01039761">
    <property type="protein sequence ID" value="VDP57090.1"/>
    <property type="molecule type" value="Genomic_DNA"/>
</dbReference>
<reference evidence="2 3" key="1">
    <citation type="submission" date="2018-11" db="EMBL/GenBank/DDBJ databases">
        <authorList>
            <consortium name="Pathogen Informatics"/>
        </authorList>
    </citation>
    <scope>NUCLEOTIDE SEQUENCE [LARGE SCALE GENOMIC DNA]</scope>
</reference>
<name>A0A183GUH2_HELPZ</name>
<dbReference type="WBParaSite" id="HPBE_0002634201-mRNA-1">
    <property type="protein sequence ID" value="HPBE_0002634201-mRNA-1"/>
    <property type="gene ID" value="HPBE_0002634201"/>
</dbReference>
<accession>A0A183GUH2</accession>
<keyword evidence="3" id="KW-1185">Reference proteome</keyword>
<feature type="region of interest" description="Disordered" evidence="1">
    <location>
        <begin position="163"/>
        <end position="196"/>
    </location>
</feature>
<accession>A0A3P8ESH5</accession>
<dbReference type="OrthoDB" id="10434327at2759"/>
<proteinExistence type="predicted"/>
<evidence type="ECO:0000313" key="2">
    <source>
        <dbReference type="EMBL" id="VDP57090.1"/>
    </source>
</evidence>
<reference evidence="4" key="2">
    <citation type="submission" date="2019-09" db="UniProtKB">
        <authorList>
            <consortium name="WormBaseParasite"/>
        </authorList>
    </citation>
    <scope>IDENTIFICATION</scope>
</reference>
<protein>
    <submittedName>
        <fullName evidence="4">DUF1376 domain-containing protein</fullName>
    </submittedName>
</protein>
<feature type="compositionally biased region" description="Basic and acidic residues" evidence="1">
    <location>
        <begin position="171"/>
        <end position="196"/>
    </location>
</feature>
<dbReference type="AlphaFoldDB" id="A0A183GUH2"/>
<evidence type="ECO:0000256" key="1">
    <source>
        <dbReference type="SAM" id="MobiDB-lite"/>
    </source>
</evidence>
<organism evidence="3 4">
    <name type="scientific">Heligmosomoides polygyrus</name>
    <name type="common">Parasitic roundworm</name>
    <dbReference type="NCBI Taxonomy" id="6339"/>
    <lineage>
        <taxon>Eukaryota</taxon>
        <taxon>Metazoa</taxon>
        <taxon>Ecdysozoa</taxon>
        <taxon>Nematoda</taxon>
        <taxon>Chromadorea</taxon>
        <taxon>Rhabditida</taxon>
        <taxon>Rhabditina</taxon>
        <taxon>Rhabditomorpha</taxon>
        <taxon>Strongyloidea</taxon>
        <taxon>Heligmosomidae</taxon>
        <taxon>Heligmosomoides</taxon>
    </lineage>
</organism>
<sequence length="196" mass="22817">MILIKKLIRYNDAVSDSPLTWPLSCGQNDKTFAIRVKMTYQFWNWFRAEGAKNLSDYNKANGTEMRLLQEKGLRNKEKENLCLFVRNKIKEMYKKEGKKPIVMRLKKEQLILGELGAYDPVILAKRLDLDMSEWKGMSMEYLMDERVLKEGKALAIGPINLPGLAEEENHEDAPKSRKRQMEEDTAKPFKTKKISD</sequence>
<dbReference type="Proteomes" id="UP000050761">
    <property type="component" value="Unassembled WGS sequence"/>
</dbReference>
<evidence type="ECO:0000313" key="4">
    <source>
        <dbReference type="WBParaSite" id="HPBE_0002634201-mRNA-1"/>
    </source>
</evidence>
<gene>
    <name evidence="2" type="ORF">HPBE_LOCUS26341</name>
</gene>
<evidence type="ECO:0000313" key="3">
    <source>
        <dbReference type="Proteomes" id="UP000050761"/>
    </source>
</evidence>